<dbReference type="InterPro" id="IPR011614">
    <property type="entry name" value="Catalase_core"/>
</dbReference>
<evidence type="ECO:0000256" key="8">
    <source>
        <dbReference type="ARBA" id="ARBA00022723"/>
    </source>
</evidence>
<feature type="chain" id="PRO_5046642724" description="Catalase" evidence="14">
    <location>
        <begin position="27"/>
        <end position="512"/>
    </location>
</feature>
<evidence type="ECO:0000256" key="11">
    <source>
        <dbReference type="ARBA" id="ARBA00023324"/>
    </source>
</evidence>
<keyword evidence="14" id="KW-0732">Signal</keyword>
<dbReference type="RefSeq" id="WP_144203533.1">
    <property type="nucleotide sequence ID" value="NZ_CAJPVH010000106.1"/>
</dbReference>
<dbReference type="InterPro" id="IPR020835">
    <property type="entry name" value="Catalase_sf"/>
</dbReference>
<comment type="caution">
    <text evidence="16">The sequence shown here is derived from an EMBL/GenBank/DDBJ whole genome shotgun (WGS) entry which is preliminary data.</text>
</comment>
<dbReference type="CDD" id="cd08154">
    <property type="entry name" value="catalase_clade_1"/>
    <property type="match status" value="1"/>
</dbReference>
<protein>
    <recommendedName>
        <fullName evidence="5 12">Catalase</fullName>
        <ecNumber evidence="4 12">1.11.1.6</ecNumber>
    </recommendedName>
</protein>
<dbReference type="InterPro" id="IPR018028">
    <property type="entry name" value="Catalase"/>
</dbReference>
<dbReference type="PRINTS" id="PR00067">
    <property type="entry name" value="CATALASE"/>
</dbReference>
<dbReference type="Pfam" id="PF06628">
    <property type="entry name" value="Catalase-rel"/>
    <property type="match status" value="1"/>
</dbReference>
<dbReference type="EC" id="1.11.1.6" evidence="4 12"/>
<dbReference type="SUPFAM" id="SSF56634">
    <property type="entry name" value="Heme-dependent catalase-like"/>
    <property type="match status" value="1"/>
</dbReference>
<dbReference type="PANTHER" id="PTHR11465">
    <property type="entry name" value="CATALASE"/>
    <property type="match status" value="1"/>
</dbReference>
<gene>
    <name evidence="16" type="ORF">FGG12_28765</name>
</gene>
<evidence type="ECO:0000256" key="2">
    <source>
        <dbReference type="ARBA" id="ARBA00002974"/>
    </source>
</evidence>
<proteinExistence type="inferred from homology"/>
<comment type="catalytic activity">
    <reaction evidence="12">
        <text>2 H2O2 = O2 + 2 H2O</text>
        <dbReference type="Rhea" id="RHEA:20309"/>
        <dbReference type="ChEBI" id="CHEBI:15377"/>
        <dbReference type="ChEBI" id="CHEBI:15379"/>
        <dbReference type="ChEBI" id="CHEBI:16240"/>
        <dbReference type="EC" id="1.11.1.6"/>
    </reaction>
</comment>
<keyword evidence="6 12" id="KW-0575">Peroxidase</keyword>
<dbReference type="EMBL" id="VCIZ01000032">
    <property type="protein sequence ID" value="TSP09234.1"/>
    <property type="molecule type" value="Genomic_DNA"/>
</dbReference>
<evidence type="ECO:0000256" key="6">
    <source>
        <dbReference type="ARBA" id="ARBA00022559"/>
    </source>
</evidence>
<dbReference type="Gene3D" id="2.40.180.10">
    <property type="entry name" value="Catalase core domain"/>
    <property type="match status" value="1"/>
</dbReference>
<organism evidence="16 17">
    <name type="scientific">Cupriavidus campinensis</name>
    <dbReference type="NCBI Taxonomy" id="151783"/>
    <lineage>
        <taxon>Bacteria</taxon>
        <taxon>Pseudomonadati</taxon>
        <taxon>Pseudomonadota</taxon>
        <taxon>Betaproteobacteria</taxon>
        <taxon>Burkholderiales</taxon>
        <taxon>Burkholderiaceae</taxon>
        <taxon>Cupriavidus</taxon>
    </lineage>
</organism>
<evidence type="ECO:0000256" key="14">
    <source>
        <dbReference type="SAM" id="SignalP"/>
    </source>
</evidence>
<evidence type="ECO:0000313" key="17">
    <source>
        <dbReference type="Proteomes" id="UP000318943"/>
    </source>
</evidence>
<feature type="region of interest" description="Disordered" evidence="13">
    <location>
        <begin position="31"/>
        <end position="51"/>
    </location>
</feature>
<evidence type="ECO:0000256" key="7">
    <source>
        <dbReference type="ARBA" id="ARBA00022617"/>
    </source>
</evidence>
<comment type="function">
    <text evidence="2">Decomposes hydrogen peroxide into water and oxygen; serves to protect cells from the toxic effects of hydrogen peroxide.</text>
</comment>
<evidence type="ECO:0000256" key="10">
    <source>
        <dbReference type="ARBA" id="ARBA00023004"/>
    </source>
</evidence>
<reference evidence="16 17" key="1">
    <citation type="submission" date="2019-05" db="EMBL/GenBank/DDBJ databases">
        <title>Whole genome sequence analysis of Cupriavidus campinensis S14E4C strain.</title>
        <authorList>
            <person name="Abbaszade G."/>
            <person name="Szabo A."/>
            <person name="Toumi M."/>
            <person name="Toth E."/>
        </authorList>
    </citation>
    <scope>NUCLEOTIDE SEQUENCE [LARGE SCALE GENOMIC DNA]</scope>
    <source>
        <strain evidence="16 17">S14E4C</strain>
    </source>
</reference>
<comment type="similarity">
    <text evidence="3 12">Belongs to the catalase family.</text>
</comment>
<dbReference type="PROSITE" id="PS00437">
    <property type="entry name" value="CATALASE_1"/>
    <property type="match status" value="1"/>
</dbReference>
<keyword evidence="17" id="KW-1185">Reference proteome</keyword>
<evidence type="ECO:0000256" key="1">
    <source>
        <dbReference type="ARBA" id="ARBA00001971"/>
    </source>
</evidence>
<dbReference type="SMART" id="SM01060">
    <property type="entry name" value="Catalase"/>
    <property type="match status" value="1"/>
</dbReference>
<sequence length="512" mass="57255">MARFRRFALRPVAYGLAALFSLSAGAQTMTRDNGAPIGDNQNSQTAGPNGPTLLQDVHLIEKLQRFHRERIPERVVHARGTAAQGEFVSEGDFSDLTTAKVFAGAGKRTPVTVRFSTVIHGKGSPETVRDPRGFATKFYTDEGNWDLVGNHTPIFFIRDAIKFPDMVHSLKPSPVTNLQDPNRFFDFFSSVPESTHMLTQLYSDLGIPASYRMMQGNSVHAYKLINAKGEVHYAKFQWRPRQGEKYLTRAEAAKIQGADFNNLTSDLFGAIQRGDFPKWDFYVQLMKPEDLGKYRFDPLDSTKVWPDVPFRKLGTMTLNTVPENFFETSEMSAFAPSNLVPGIEPSEDRMLQGRLFSYYDAQTYRLGANKQKLPVNLPRVPVRNYNSDGHGDIGGTKGDINYQPSRMAGAYSDNPHYRFARTPLAGTTQQAPIARTDNFTQAGDYYRKLSKSGQENLIGNLAADLGVVKHAEVKQIMLSHFYKADADYGQRLTKAVSGDLADVQRRAALLKD</sequence>
<dbReference type="PANTHER" id="PTHR11465:SF23">
    <property type="entry name" value="CATALASE-2"/>
    <property type="match status" value="1"/>
</dbReference>
<keyword evidence="7 12" id="KW-0349">Heme</keyword>
<keyword evidence="10 12" id="KW-0408">Iron</keyword>
<dbReference type="Proteomes" id="UP000318943">
    <property type="component" value="Unassembled WGS sequence"/>
</dbReference>
<dbReference type="Pfam" id="PF00199">
    <property type="entry name" value="Catalase"/>
    <property type="match status" value="1"/>
</dbReference>
<keyword evidence="8 12" id="KW-0479">Metal-binding</keyword>
<keyword evidence="9 12" id="KW-0560">Oxidoreductase</keyword>
<feature type="domain" description="Catalase core" evidence="15">
    <location>
        <begin position="30"/>
        <end position="411"/>
    </location>
</feature>
<dbReference type="InterPro" id="IPR024708">
    <property type="entry name" value="Catalase_AS"/>
</dbReference>
<feature type="signal peptide" evidence="14">
    <location>
        <begin position="1"/>
        <end position="26"/>
    </location>
</feature>
<name>A0ABY3EEA4_9BURK</name>
<dbReference type="PROSITE" id="PS51402">
    <property type="entry name" value="CATALASE_3"/>
    <property type="match status" value="1"/>
</dbReference>
<dbReference type="PROSITE" id="PS00438">
    <property type="entry name" value="CATALASE_2"/>
    <property type="match status" value="1"/>
</dbReference>
<keyword evidence="11 12" id="KW-0376">Hydrogen peroxide</keyword>
<evidence type="ECO:0000256" key="9">
    <source>
        <dbReference type="ARBA" id="ARBA00023002"/>
    </source>
</evidence>
<dbReference type="PIRSF" id="PIRSF038928">
    <property type="entry name" value="Catalase_clade1-3"/>
    <property type="match status" value="1"/>
</dbReference>
<evidence type="ECO:0000256" key="12">
    <source>
        <dbReference type="RuleBase" id="RU000498"/>
    </source>
</evidence>
<evidence type="ECO:0000256" key="3">
    <source>
        <dbReference type="ARBA" id="ARBA00005329"/>
    </source>
</evidence>
<dbReference type="InterPro" id="IPR010582">
    <property type="entry name" value="Catalase_immune_responsive"/>
</dbReference>
<dbReference type="InterPro" id="IPR002226">
    <property type="entry name" value="Catalase_haem_BS"/>
</dbReference>
<evidence type="ECO:0000313" key="16">
    <source>
        <dbReference type="EMBL" id="TSP09234.1"/>
    </source>
</evidence>
<evidence type="ECO:0000256" key="4">
    <source>
        <dbReference type="ARBA" id="ARBA00012314"/>
    </source>
</evidence>
<evidence type="ECO:0000256" key="5">
    <source>
        <dbReference type="ARBA" id="ARBA00014132"/>
    </source>
</evidence>
<comment type="cofactor">
    <cofactor evidence="1">
        <name>heme</name>
        <dbReference type="ChEBI" id="CHEBI:30413"/>
    </cofactor>
</comment>
<accession>A0ABY3EEA4</accession>
<evidence type="ECO:0000256" key="13">
    <source>
        <dbReference type="SAM" id="MobiDB-lite"/>
    </source>
</evidence>
<dbReference type="InterPro" id="IPR024711">
    <property type="entry name" value="Catalase_clade1/3"/>
</dbReference>
<evidence type="ECO:0000259" key="15">
    <source>
        <dbReference type="SMART" id="SM01060"/>
    </source>
</evidence>